<protein>
    <submittedName>
        <fullName evidence="2">Uncharacterized protein</fullName>
    </submittedName>
</protein>
<dbReference type="PROSITE" id="PS51318">
    <property type="entry name" value="TAT"/>
    <property type="match status" value="1"/>
</dbReference>
<gene>
    <name evidence="2" type="ORF">ACFR9U_15695</name>
</gene>
<name>A0ABD6CEG2_9EURY</name>
<feature type="region of interest" description="Disordered" evidence="1">
    <location>
        <begin position="343"/>
        <end position="365"/>
    </location>
</feature>
<evidence type="ECO:0000313" key="3">
    <source>
        <dbReference type="Proteomes" id="UP001597119"/>
    </source>
</evidence>
<keyword evidence="3" id="KW-1185">Reference proteome</keyword>
<dbReference type="InterPro" id="IPR006311">
    <property type="entry name" value="TAT_signal"/>
</dbReference>
<dbReference type="EMBL" id="JBHUDJ010000012">
    <property type="protein sequence ID" value="MFD1588426.1"/>
    <property type="molecule type" value="Genomic_DNA"/>
</dbReference>
<dbReference type="RefSeq" id="WP_247382107.1">
    <property type="nucleotide sequence ID" value="NZ_JALLGV010000014.1"/>
</dbReference>
<dbReference type="PROSITE" id="PS51257">
    <property type="entry name" value="PROKAR_LIPOPROTEIN"/>
    <property type="match status" value="1"/>
</dbReference>
<comment type="caution">
    <text evidence="2">The sequence shown here is derived from an EMBL/GenBank/DDBJ whole genome shotgun (WGS) entry which is preliminary data.</text>
</comment>
<organism evidence="2 3">
    <name type="scientific">Halorientalis brevis</name>
    <dbReference type="NCBI Taxonomy" id="1126241"/>
    <lineage>
        <taxon>Archaea</taxon>
        <taxon>Methanobacteriati</taxon>
        <taxon>Methanobacteriota</taxon>
        <taxon>Stenosarchaea group</taxon>
        <taxon>Halobacteria</taxon>
        <taxon>Halobacteriales</taxon>
        <taxon>Haloarculaceae</taxon>
        <taxon>Halorientalis</taxon>
    </lineage>
</organism>
<dbReference type="AlphaFoldDB" id="A0ABD6CEG2"/>
<sequence>MSPHTRRRFLALGAATTVGALAGCWGTTETATYADWLPATDDPMLTAYIDLTFSQKTSKIDPLLPLILPSSDDSNPPGIAPDLSALDRIDEPLLKLPLQTGGQVIGVSAISFAASGLTYLIDAAQPTQGVTELFRVNDTVVGTGDIDVTKADESLRAGGTDFLGEIRFEVVTDGDEYTLYEPKPDVSQFVAVSESSVVLSESRTNVETVIDTGQGDHDRAVEQQNTVEWLVDTAGTGDVVVGWLGPADLDGYYWRSSDADPPTAVVSQRDDVCSSVTFSPEDKRITADLALRSDTVSQSTTGRLKTQLGIAGADASLSTDGDRLSATSTYADSDLDIDFVRQTATPEETTAPERPPGSRSKPDAIPDNAFEFSYKEEKGTVRVNFVKAVEADEVTVRAVNSGSETSTTTPGVVSYLTVYLASDGDEVVVTVTVDGVSTEVARKQFA</sequence>
<evidence type="ECO:0000313" key="2">
    <source>
        <dbReference type="EMBL" id="MFD1588426.1"/>
    </source>
</evidence>
<dbReference type="Proteomes" id="UP001597119">
    <property type="component" value="Unassembled WGS sequence"/>
</dbReference>
<accession>A0ABD6CEG2</accession>
<reference evidence="2 3" key="1">
    <citation type="journal article" date="2019" name="Int. J. Syst. Evol. Microbiol.">
        <title>The Global Catalogue of Microorganisms (GCM) 10K type strain sequencing project: providing services to taxonomists for standard genome sequencing and annotation.</title>
        <authorList>
            <consortium name="The Broad Institute Genomics Platform"/>
            <consortium name="The Broad Institute Genome Sequencing Center for Infectious Disease"/>
            <person name="Wu L."/>
            <person name="Ma J."/>
        </authorList>
    </citation>
    <scope>NUCLEOTIDE SEQUENCE [LARGE SCALE GENOMIC DNA]</scope>
    <source>
        <strain evidence="2 3">CGMCC 1.12125</strain>
    </source>
</reference>
<proteinExistence type="predicted"/>
<evidence type="ECO:0000256" key="1">
    <source>
        <dbReference type="SAM" id="MobiDB-lite"/>
    </source>
</evidence>